<keyword evidence="3" id="KW-1185">Reference proteome</keyword>
<reference evidence="2" key="1">
    <citation type="submission" date="2017-08" db="EMBL/GenBank/DDBJ databases">
        <authorList>
            <person name="Imhoff J.F."/>
            <person name="Rahn T."/>
            <person name="Kuenzel S."/>
            <person name="Neulinger S.C."/>
        </authorList>
    </citation>
    <scope>NUCLEOTIDE SEQUENCE</scope>
    <source>
        <strain evidence="2">IM 151</strain>
    </source>
</reference>
<protein>
    <recommendedName>
        <fullName evidence="4">Acetyltransferase</fullName>
    </recommendedName>
</protein>
<evidence type="ECO:0000256" key="1">
    <source>
        <dbReference type="SAM" id="MobiDB-lite"/>
    </source>
</evidence>
<reference evidence="2" key="2">
    <citation type="journal article" date="2020" name="Microorganisms">
        <title>Osmotic Adaptation and Compatible Solute Biosynthesis of Phototrophic Bacteria as Revealed from Genome Analyses.</title>
        <authorList>
            <person name="Imhoff J.F."/>
            <person name="Rahn T."/>
            <person name="Kunzel S."/>
            <person name="Keller A."/>
            <person name="Neulinger S.C."/>
        </authorList>
    </citation>
    <scope>NUCLEOTIDE SEQUENCE</scope>
    <source>
        <strain evidence="2">IM 151</strain>
    </source>
</reference>
<comment type="caution">
    <text evidence="2">The sequence shown here is derived from an EMBL/GenBank/DDBJ whole genome shotgun (WGS) entry which is preliminary data.</text>
</comment>
<evidence type="ECO:0000313" key="2">
    <source>
        <dbReference type="EMBL" id="MBK1715372.1"/>
    </source>
</evidence>
<dbReference type="EMBL" id="NRRU01000116">
    <property type="protein sequence ID" value="MBK1715372.1"/>
    <property type="molecule type" value="Genomic_DNA"/>
</dbReference>
<evidence type="ECO:0008006" key="4">
    <source>
        <dbReference type="Google" id="ProtNLM"/>
    </source>
</evidence>
<sequence>MSTIVAPLTQPDVSAVKQILIAGLSERSGAYERRYNPAIESFQNYYAESLSLVAKSAGEVVGIGVLYPVGARPAETVRSKGSDRWPGKGRRPPQIAS</sequence>
<feature type="compositionally biased region" description="Basic and acidic residues" evidence="1">
    <location>
        <begin position="77"/>
        <end position="86"/>
    </location>
</feature>
<proteinExistence type="predicted"/>
<gene>
    <name evidence="2" type="ORF">CKO43_21695</name>
</gene>
<evidence type="ECO:0000313" key="3">
    <source>
        <dbReference type="Proteomes" id="UP001041814"/>
    </source>
</evidence>
<dbReference type="Proteomes" id="UP001041814">
    <property type="component" value="Unassembled WGS sequence"/>
</dbReference>
<organism evidence="2 3">
    <name type="scientific">Rubrivivax gelatinosus</name>
    <name type="common">Rhodocyclus gelatinosus</name>
    <name type="synonym">Rhodopseudomonas gelatinosa</name>
    <dbReference type="NCBI Taxonomy" id="28068"/>
    <lineage>
        <taxon>Bacteria</taxon>
        <taxon>Pseudomonadati</taxon>
        <taxon>Pseudomonadota</taxon>
        <taxon>Betaproteobacteria</taxon>
        <taxon>Burkholderiales</taxon>
        <taxon>Sphaerotilaceae</taxon>
        <taxon>Rubrivivax</taxon>
    </lineage>
</organism>
<name>A0ABS1DZ53_RUBGE</name>
<feature type="region of interest" description="Disordered" evidence="1">
    <location>
        <begin position="77"/>
        <end position="97"/>
    </location>
</feature>
<dbReference type="RefSeq" id="WP_200379966.1">
    <property type="nucleotide sequence ID" value="NZ_NRRU01000116.1"/>
</dbReference>
<accession>A0ABS1DZ53</accession>